<dbReference type="RefSeq" id="WP_342807915.1">
    <property type="nucleotide sequence ID" value="NZ_JAOPJZ010000004.1"/>
</dbReference>
<feature type="domain" description="Sulfatase N-terminal" evidence="2">
    <location>
        <begin position="19"/>
        <end position="359"/>
    </location>
</feature>
<evidence type="ECO:0000256" key="1">
    <source>
        <dbReference type="ARBA" id="ARBA00008779"/>
    </source>
</evidence>
<dbReference type="EMBL" id="JAOPJZ010000004">
    <property type="protein sequence ID" value="MCU4751783.1"/>
    <property type="molecule type" value="Genomic_DNA"/>
</dbReference>
<dbReference type="InterPro" id="IPR050738">
    <property type="entry name" value="Sulfatase"/>
</dbReference>
<dbReference type="GO" id="GO:0004065">
    <property type="term" value="F:arylsulfatase activity"/>
    <property type="evidence" value="ECO:0007669"/>
    <property type="project" value="TreeGrafter"/>
</dbReference>
<dbReference type="Proteomes" id="UP001321047">
    <property type="component" value="Unassembled WGS sequence"/>
</dbReference>
<dbReference type="PANTHER" id="PTHR42693:SF33">
    <property type="entry name" value="ARYLSULFATASE"/>
    <property type="match status" value="1"/>
</dbReference>
<comment type="caution">
    <text evidence="3">The sequence shown here is derived from an EMBL/GenBank/DDBJ whole genome shotgun (WGS) entry which is preliminary data.</text>
</comment>
<evidence type="ECO:0000313" key="3">
    <source>
        <dbReference type="EMBL" id="MCU4751783.1"/>
    </source>
</evidence>
<comment type="similarity">
    <text evidence="1">Belongs to the sulfatase family.</text>
</comment>
<proteinExistence type="inferred from homology"/>
<sequence length="498" mass="55945">MTVSPGDSTPRTATGSRPPNVVFVVLDTARKASVTPETMPMLCRLADGGTAFERAYATAPWTVPSHASLFTGTETATHGTHGGNPFLDTGLRTLAEAFRDAGYDTVGVSNNTWITEEFGFDRGFDTLRRGWQYLQSDVDMGTVVRGEDRREKLIATRNRLFEGNPLVNLANVCYSEFLQPEGDDGAARTTAWLTDWLERQDDRPFFLFCNYIEPHIPYDPPRAFAEAFLPADWSVDEALALRQDPRAYDCEDYDLSPMAFAALEGLYRGELAYVDRYLQELCQALSVTGHWEDTIFVVCGDHGENIGDHGFFGHQYTLYGTVLHVPLVFYGGPFIGGGQREDPVSLLDLPTTLLEIADIADPPFARQQEGQSMLEGDSRTSRDAVFAEYVSPQPSIERLEARFGTLPEHVYRYDRRLRTIRTDRFAYVCGDDGFERLHDLETDPDELVDVSEDEPGRVRTLRRRLQSHFGPFETLERAAPEQEMRAGTKDRLASLGYL</sequence>
<dbReference type="Pfam" id="PF00884">
    <property type="entry name" value="Sulfatase"/>
    <property type="match status" value="1"/>
</dbReference>
<dbReference type="InterPro" id="IPR000917">
    <property type="entry name" value="Sulfatase_N"/>
</dbReference>
<reference evidence="3 4" key="1">
    <citation type="submission" date="2022-09" db="EMBL/GenBank/DDBJ databases">
        <title>Enrichment on poylsaccharides allowed isolation of novel metabolic and taxonomic groups of Haloarchaea.</title>
        <authorList>
            <person name="Sorokin D.Y."/>
            <person name="Elcheninov A.G."/>
            <person name="Khizhniak T.V."/>
            <person name="Kolganova T.V."/>
            <person name="Kublanov I.V."/>
        </authorList>
    </citation>
    <scope>NUCLEOTIDE SEQUENCE [LARGE SCALE GENOMIC DNA]</scope>
    <source>
        <strain evidence="3 4">AArc-curdl1</strain>
    </source>
</reference>
<dbReference type="SUPFAM" id="SSF53649">
    <property type="entry name" value="Alkaline phosphatase-like"/>
    <property type="match status" value="1"/>
</dbReference>
<evidence type="ECO:0000313" key="4">
    <source>
        <dbReference type="Proteomes" id="UP001321047"/>
    </source>
</evidence>
<protein>
    <submittedName>
        <fullName evidence="3">Sulfatase</fullName>
    </submittedName>
</protein>
<accession>A0AAP3E5P8</accession>
<dbReference type="InterPro" id="IPR017850">
    <property type="entry name" value="Alkaline_phosphatase_core_sf"/>
</dbReference>
<dbReference type="AlphaFoldDB" id="A0AAP3E5P8"/>
<name>A0AAP3E5P8_9EURY</name>
<keyword evidence="4" id="KW-1185">Reference proteome</keyword>
<gene>
    <name evidence="3" type="ORF">OB919_07275</name>
</gene>
<dbReference type="Gene3D" id="3.40.720.10">
    <property type="entry name" value="Alkaline Phosphatase, subunit A"/>
    <property type="match status" value="1"/>
</dbReference>
<evidence type="ECO:0000259" key="2">
    <source>
        <dbReference type="Pfam" id="PF00884"/>
    </source>
</evidence>
<dbReference type="PANTHER" id="PTHR42693">
    <property type="entry name" value="ARYLSULFATASE FAMILY MEMBER"/>
    <property type="match status" value="1"/>
</dbReference>
<dbReference type="CDD" id="cd16148">
    <property type="entry name" value="sulfatase_like"/>
    <property type="match status" value="1"/>
</dbReference>
<organism evidence="3 4">
    <name type="scientific">Natronosalvus hydrolyticus</name>
    <dbReference type="NCBI Taxonomy" id="2979988"/>
    <lineage>
        <taxon>Archaea</taxon>
        <taxon>Methanobacteriati</taxon>
        <taxon>Methanobacteriota</taxon>
        <taxon>Stenosarchaea group</taxon>
        <taxon>Halobacteria</taxon>
        <taxon>Halobacteriales</taxon>
        <taxon>Natrialbaceae</taxon>
        <taxon>Natronosalvus</taxon>
    </lineage>
</organism>